<evidence type="ECO:0000313" key="2">
    <source>
        <dbReference type="EMBL" id="RGQ02266.1"/>
    </source>
</evidence>
<dbReference type="RefSeq" id="WP_117977141.1">
    <property type="nucleotide sequence ID" value="NZ_QRST01000045.1"/>
</dbReference>
<dbReference type="InterPro" id="IPR010982">
    <property type="entry name" value="Lambda_DNA-bd_dom_sf"/>
</dbReference>
<dbReference type="InterPro" id="IPR001387">
    <property type="entry name" value="Cro/C1-type_HTH"/>
</dbReference>
<dbReference type="Proteomes" id="UP000284662">
    <property type="component" value="Unassembled WGS sequence"/>
</dbReference>
<dbReference type="GO" id="GO:0003677">
    <property type="term" value="F:DNA binding"/>
    <property type="evidence" value="ECO:0007669"/>
    <property type="project" value="InterPro"/>
</dbReference>
<evidence type="ECO:0000259" key="1">
    <source>
        <dbReference type="PROSITE" id="PS50943"/>
    </source>
</evidence>
<gene>
    <name evidence="2" type="ORF">DWZ11_11590</name>
</gene>
<organism evidence="2 3">
    <name type="scientific">Megamonas rupellensis</name>
    <dbReference type="NCBI Taxonomy" id="491921"/>
    <lineage>
        <taxon>Bacteria</taxon>
        <taxon>Bacillati</taxon>
        <taxon>Bacillota</taxon>
        <taxon>Negativicutes</taxon>
        <taxon>Selenomonadales</taxon>
        <taxon>Selenomonadaceae</taxon>
        <taxon>Megamonas</taxon>
    </lineage>
</organism>
<protein>
    <submittedName>
        <fullName evidence="2">XRE family transcriptional regulator</fullName>
    </submittedName>
</protein>
<evidence type="ECO:0000313" key="3">
    <source>
        <dbReference type="Proteomes" id="UP000284662"/>
    </source>
</evidence>
<proteinExistence type="predicted"/>
<dbReference type="SUPFAM" id="SSF47413">
    <property type="entry name" value="lambda repressor-like DNA-binding domains"/>
    <property type="match status" value="1"/>
</dbReference>
<sequence>MESFKPILEKIKKIKQEKGYTNEVLAQKSGIPLSTLNKILSSVIKDPKIGTLIAITDALDVDINSLIYDNLNIKDKPNPKTTDNLEKLANEYNLNIDDISFITKYINLPAKDRQHFLSLLRLLTSENIDNSPVLRKPDHKLTIEEKRKIVEYELDLEEKKQTLLASISSNGS</sequence>
<accession>A0A411ZHF5</accession>
<reference evidence="2 3" key="1">
    <citation type="submission" date="2018-08" db="EMBL/GenBank/DDBJ databases">
        <title>A genome reference for cultivated species of the human gut microbiota.</title>
        <authorList>
            <person name="Zou Y."/>
            <person name="Xue W."/>
            <person name="Luo G."/>
        </authorList>
    </citation>
    <scope>NUCLEOTIDE SEQUENCE [LARGE SCALE GENOMIC DNA]</scope>
    <source>
        <strain evidence="2 3">AF29-2</strain>
    </source>
</reference>
<comment type="caution">
    <text evidence="2">The sequence shown here is derived from an EMBL/GenBank/DDBJ whole genome shotgun (WGS) entry which is preliminary data.</text>
</comment>
<dbReference type="CDD" id="cd00093">
    <property type="entry name" value="HTH_XRE"/>
    <property type="match status" value="1"/>
</dbReference>
<dbReference type="AlphaFoldDB" id="A0A411ZHF5"/>
<dbReference type="EMBL" id="QRST01000045">
    <property type="protein sequence ID" value="RGQ02266.1"/>
    <property type="molecule type" value="Genomic_DNA"/>
</dbReference>
<dbReference type="PROSITE" id="PS50943">
    <property type="entry name" value="HTH_CROC1"/>
    <property type="match status" value="1"/>
</dbReference>
<feature type="domain" description="HTH cro/C1-type" evidence="1">
    <location>
        <begin position="11"/>
        <end position="66"/>
    </location>
</feature>
<dbReference type="Pfam" id="PF01381">
    <property type="entry name" value="HTH_3"/>
    <property type="match status" value="1"/>
</dbReference>
<name>A0A411ZHF5_9FIRM</name>
<dbReference type="SMART" id="SM00530">
    <property type="entry name" value="HTH_XRE"/>
    <property type="match status" value="1"/>
</dbReference>
<dbReference type="Gene3D" id="1.10.260.40">
    <property type="entry name" value="lambda repressor-like DNA-binding domains"/>
    <property type="match status" value="1"/>
</dbReference>